<dbReference type="PANTHER" id="PTHR42721:SF45">
    <property type="entry name" value="BETA-D-XYLOSIDASE 2-RELATED"/>
    <property type="match status" value="1"/>
</dbReference>
<dbReference type="GO" id="GO:0045493">
    <property type="term" value="P:xylan catabolic process"/>
    <property type="evidence" value="ECO:0007669"/>
    <property type="project" value="InterPro"/>
</dbReference>
<dbReference type="Gene3D" id="3.20.20.300">
    <property type="entry name" value="Glycoside hydrolase, family 3, N-terminal domain"/>
    <property type="match status" value="1"/>
</dbReference>
<organism evidence="3 4">
    <name type="scientific">Lolium multiflorum</name>
    <name type="common">Italian ryegrass</name>
    <name type="synonym">Lolium perenne subsp. multiflorum</name>
    <dbReference type="NCBI Taxonomy" id="4521"/>
    <lineage>
        <taxon>Eukaryota</taxon>
        <taxon>Viridiplantae</taxon>
        <taxon>Streptophyta</taxon>
        <taxon>Embryophyta</taxon>
        <taxon>Tracheophyta</taxon>
        <taxon>Spermatophyta</taxon>
        <taxon>Magnoliopsida</taxon>
        <taxon>Liliopsida</taxon>
        <taxon>Poales</taxon>
        <taxon>Poaceae</taxon>
        <taxon>BOP clade</taxon>
        <taxon>Pooideae</taxon>
        <taxon>Poodae</taxon>
        <taxon>Poeae</taxon>
        <taxon>Poeae Chloroplast Group 2 (Poeae type)</taxon>
        <taxon>Loliodinae</taxon>
        <taxon>Loliinae</taxon>
        <taxon>Lolium</taxon>
    </lineage>
</organism>
<proteinExistence type="predicted"/>
<keyword evidence="4" id="KW-1185">Reference proteome</keyword>
<evidence type="ECO:0000313" key="4">
    <source>
        <dbReference type="Proteomes" id="UP001231189"/>
    </source>
</evidence>
<name>A0AAD8TBB8_LOLMU</name>
<dbReference type="Pfam" id="PF00933">
    <property type="entry name" value="Glyco_hydro_3"/>
    <property type="match status" value="1"/>
</dbReference>
<dbReference type="EMBL" id="JAUUTY010000002">
    <property type="protein sequence ID" value="KAK1679371.1"/>
    <property type="molecule type" value="Genomic_DNA"/>
</dbReference>
<gene>
    <name evidence="3" type="ORF">QYE76_040219</name>
</gene>
<comment type="caution">
    <text evidence="3">The sequence shown here is derived from an EMBL/GenBank/DDBJ whole genome shotgun (WGS) entry which is preliminary data.</text>
</comment>
<dbReference type="InterPro" id="IPR044993">
    <property type="entry name" value="BXL"/>
</dbReference>
<dbReference type="PANTHER" id="PTHR42721">
    <property type="entry name" value="SUGAR HYDROLASE-RELATED"/>
    <property type="match status" value="1"/>
</dbReference>
<feature type="domain" description="Glycoside hydrolase family 3 N-terminal" evidence="2">
    <location>
        <begin position="9"/>
        <end position="100"/>
    </location>
</feature>
<dbReference type="GO" id="GO:0046556">
    <property type="term" value="F:alpha-L-arabinofuranosidase activity"/>
    <property type="evidence" value="ECO:0007669"/>
    <property type="project" value="TreeGrafter"/>
</dbReference>
<dbReference type="SUPFAM" id="SSF51445">
    <property type="entry name" value="(Trans)glycosidases"/>
    <property type="match status" value="1"/>
</dbReference>
<evidence type="ECO:0000256" key="1">
    <source>
        <dbReference type="ARBA" id="ARBA00022801"/>
    </source>
</evidence>
<dbReference type="AlphaFoldDB" id="A0AAD8TBB8"/>
<keyword evidence="1" id="KW-0378">Hydrolase</keyword>
<sequence length="150" mass="16706">MSAVKAVVTLQDLEDTFNVPFRSCVVDGRAASVMCSYKQVNGMPTYADESFLRGTIRGKWQLEGYIVSDCDSVDVFFRDQHYTRTHEDAVAATLRAGLDLDCGPFLAQFLMVSCNDGLNPMQAAVCAIREESFIKKANMCAAFLHSRFLR</sequence>
<reference evidence="3" key="1">
    <citation type="submission" date="2023-07" db="EMBL/GenBank/DDBJ databases">
        <title>A chromosome-level genome assembly of Lolium multiflorum.</title>
        <authorList>
            <person name="Chen Y."/>
            <person name="Copetti D."/>
            <person name="Kolliker R."/>
            <person name="Studer B."/>
        </authorList>
    </citation>
    <scope>NUCLEOTIDE SEQUENCE</scope>
    <source>
        <strain evidence="3">02402/16</strain>
        <tissue evidence="3">Leaf</tissue>
    </source>
</reference>
<evidence type="ECO:0000259" key="2">
    <source>
        <dbReference type="Pfam" id="PF00933"/>
    </source>
</evidence>
<accession>A0AAD8TBB8</accession>
<dbReference type="InterPro" id="IPR036962">
    <property type="entry name" value="Glyco_hydro_3_N_sf"/>
</dbReference>
<dbReference type="InterPro" id="IPR001764">
    <property type="entry name" value="Glyco_hydro_3_N"/>
</dbReference>
<evidence type="ECO:0000313" key="3">
    <source>
        <dbReference type="EMBL" id="KAK1679371.1"/>
    </source>
</evidence>
<dbReference type="GO" id="GO:0031222">
    <property type="term" value="P:arabinan catabolic process"/>
    <property type="evidence" value="ECO:0007669"/>
    <property type="project" value="TreeGrafter"/>
</dbReference>
<dbReference type="InterPro" id="IPR017853">
    <property type="entry name" value="GH"/>
</dbReference>
<protein>
    <recommendedName>
        <fullName evidence="2">Glycoside hydrolase family 3 N-terminal domain-containing protein</fullName>
    </recommendedName>
</protein>
<dbReference type="Proteomes" id="UP001231189">
    <property type="component" value="Unassembled WGS sequence"/>
</dbReference>
<dbReference type="GO" id="GO:0009044">
    <property type="term" value="F:xylan 1,4-beta-xylosidase activity"/>
    <property type="evidence" value="ECO:0007669"/>
    <property type="project" value="InterPro"/>
</dbReference>